<evidence type="ECO:0000313" key="2">
    <source>
        <dbReference type="Proteomes" id="UP000326936"/>
    </source>
</evidence>
<dbReference type="InterPro" id="IPR038561">
    <property type="entry name" value="SoxD_sf"/>
</dbReference>
<proteinExistence type="predicted"/>
<keyword evidence="2" id="KW-1185">Reference proteome</keyword>
<dbReference type="AlphaFoldDB" id="A0A5P9CLD7"/>
<organism evidence="1 2">
    <name type="scientific">Vibrio aquimaris</name>
    <dbReference type="NCBI Taxonomy" id="2587862"/>
    <lineage>
        <taxon>Bacteria</taxon>
        <taxon>Pseudomonadati</taxon>
        <taxon>Pseudomonadota</taxon>
        <taxon>Gammaproteobacteria</taxon>
        <taxon>Vibrionales</taxon>
        <taxon>Vibrionaceae</taxon>
        <taxon>Vibrio</taxon>
    </lineage>
</organism>
<protein>
    <submittedName>
        <fullName evidence="1">Sarcosine oxidase, delta subunit family</fullName>
    </submittedName>
</protein>
<gene>
    <name evidence="1" type="ORF">FIV01_10215</name>
</gene>
<dbReference type="InterPro" id="IPR006279">
    <property type="entry name" value="SoxD"/>
</dbReference>
<dbReference type="GO" id="GO:0008115">
    <property type="term" value="F:sarcosine oxidase activity"/>
    <property type="evidence" value="ECO:0007669"/>
    <property type="project" value="InterPro"/>
</dbReference>
<dbReference type="Proteomes" id="UP000326936">
    <property type="component" value="Chromosome"/>
</dbReference>
<sequence length="100" mass="11858">MLQIYCPYCDEIREEDEFHYAGEAHIVRPFEPEAVTDEEWGNYLFHRKNNKGSYQEMWSHSAGCRKFFNVVRNTVTYQIEEVYKMGSSSALLNKEEQHNG</sequence>
<dbReference type="Gene3D" id="3.30.2270.10">
    <property type="entry name" value="Folate-binding superfamily"/>
    <property type="match status" value="1"/>
</dbReference>
<dbReference type="RefSeq" id="WP_152430890.1">
    <property type="nucleotide sequence ID" value="NZ_CBCSDK010000001.1"/>
</dbReference>
<reference evidence="1 2" key="1">
    <citation type="submission" date="2019-10" db="EMBL/GenBank/DDBJ databases">
        <title>Complete genome sequence of Vibrio sp. strain THAF100, isolated from non-filtered water from the water column of tank 6 of a marine aquarium containing stony-coral fragments. Water maintained at 26 degree C.</title>
        <authorList>
            <person name="Ruckert C."/>
            <person name="Franco A."/>
            <person name="Kalinowski J."/>
            <person name="Glaeser S."/>
        </authorList>
    </citation>
    <scope>NUCLEOTIDE SEQUENCE [LARGE SCALE GENOMIC DNA]</scope>
    <source>
        <strain evidence="1 2">THAF100</strain>
    </source>
</reference>
<evidence type="ECO:0000313" key="1">
    <source>
        <dbReference type="EMBL" id="QFT26803.1"/>
    </source>
</evidence>
<dbReference type="GO" id="GO:0046653">
    <property type="term" value="P:tetrahydrofolate metabolic process"/>
    <property type="evidence" value="ECO:0007669"/>
    <property type="project" value="InterPro"/>
</dbReference>
<name>A0A5P9CLD7_9VIBR</name>
<dbReference type="EMBL" id="CP045350">
    <property type="protein sequence ID" value="QFT26803.1"/>
    <property type="molecule type" value="Genomic_DNA"/>
</dbReference>
<dbReference type="Pfam" id="PF04267">
    <property type="entry name" value="SoxD"/>
    <property type="match status" value="1"/>
</dbReference>
<accession>A0A5P9CLD7</accession>
<dbReference type="KEGG" id="vaq:FIV01_10215"/>
<dbReference type="NCBIfam" id="TIGR01374">
    <property type="entry name" value="soxD"/>
    <property type="match status" value="1"/>
</dbReference>
<dbReference type="OrthoDB" id="7159274at2"/>